<sequence length="184" mass="21164">MPDWGVLVLRLMRKSFGARPLFAGIASTVEFTNIKCTSADVKFVNYEVCRLKSVNRTYKYVSVKSRLFKLPITNATINISVFKRLNGYKPFLYNVSVDACRFLQVQKSNSVVKYLFNLFLTHSNVKNPSCPFNAYVTVDKLTTNFLNNQFTNVLPVPEGDYLFVFKWFSENIYHSSVKVYSTIS</sequence>
<evidence type="ECO:0000313" key="2">
    <source>
        <dbReference type="RefSeq" id="XP_065724068.2"/>
    </source>
</evidence>
<dbReference type="InterPro" id="IPR010512">
    <property type="entry name" value="DUF1091"/>
</dbReference>
<dbReference type="RefSeq" id="XP_065724068.2">
    <property type="nucleotide sequence ID" value="XM_065867996.2"/>
</dbReference>
<name>A0AB40DL38_DROSZ</name>
<accession>A0AB40DL38</accession>
<dbReference type="PANTHER" id="PTHR20898">
    <property type="entry name" value="DAEDALUS ON 3-RELATED-RELATED"/>
    <property type="match status" value="1"/>
</dbReference>
<evidence type="ECO:0000313" key="1">
    <source>
        <dbReference type="Proteomes" id="UP001652628"/>
    </source>
</evidence>
<organism evidence="1 2">
    <name type="scientific">Drosophila suzukii</name>
    <name type="common">Spotted-wing drosophila fruit fly</name>
    <dbReference type="NCBI Taxonomy" id="28584"/>
    <lineage>
        <taxon>Eukaryota</taxon>
        <taxon>Metazoa</taxon>
        <taxon>Ecdysozoa</taxon>
        <taxon>Arthropoda</taxon>
        <taxon>Hexapoda</taxon>
        <taxon>Insecta</taxon>
        <taxon>Pterygota</taxon>
        <taxon>Neoptera</taxon>
        <taxon>Endopterygota</taxon>
        <taxon>Diptera</taxon>
        <taxon>Brachycera</taxon>
        <taxon>Muscomorpha</taxon>
        <taxon>Ephydroidea</taxon>
        <taxon>Drosophilidae</taxon>
        <taxon>Drosophila</taxon>
        <taxon>Sophophora</taxon>
    </lineage>
</organism>
<dbReference type="Proteomes" id="UP001652628">
    <property type="component" value="Chromosome 2L"/>
</dbReference>
<protein>
    <submittedName>
        <fullName evidence="2">Uncharacterized protein isoform X2</fullName>
    </submittedName>
</protein>
<gene>
    <name evidence="2" type="primary">LOC108013366</name>
</gene>
<proteinExistence type="predicted"/>
<dbReference type="AlphaFoldDB" id="A0AB40DL38"/>
<keyword evidence="1" id="KW-1185">Reference proteome</keyword>
<reference evidence="2" key="1">
    <citation type="submission" date="2025-08" db="UniProtKB">
        <authorList>
            <consortium name="RefSeq"/>
        </authorList>
    </citation>
    <scope>IDENTIFICATION</scope>
</reference>
<dbReference type="Pfam" id="PF06477">
    <property type="entry name" value="DUF1091"/>
    <property type="match status" value="1"/>
</dbReference>
<dbReference type="SMART" id="SM00697">
    <property type="entry name" value="DM8"/>
    <property type="match status" value="1"/>
</dbReference>
<dbReference type="PANTHER" id="PTHR20898:SF0">
    <property type="entry name" value="DAEDALUS ON 3-RELATED"/>
    <property type="match status" value="1"/>
</dbReference>
<dbReference type="GeneID" id="108013366"/>